<keyword evidence="9 10" id="KW-0472">Membrane</keyword>
<feature type="transmembrane region" description="Helical" evidence="10">
    <location>
        <begin position="41"/>
        <end position="64"/>
    </location>
</feature>
<keyword evidence="8" id="KW-0333">Golgi apparatus</keyword>
<feature type="transmembrane region" description="Helical" evidence="10">
    <location>
        <begin position="123"/>
        <end position="143"/>
    </location>
</feature>
<evidence type="ECO:0000259" key="11">
    <source>
        <dbReference type="Pfam" id="PF09335"/>
    </source>
</evidence>
<keyword evidence="7 10" id="KW-1133">Transmembrane helix</keyword>
<evidence type="ECO:0000256" key="8">
    <source>
        <dbReference type="ARBA" id="ARBA00023034"/>
    </source>
</evidence>
<gene>
    <name evidence="12" type="ORF">SISNIDRAFT_449316</name>
</gene>
<dbReference type="AlphaFoldDB" id="A0A164ZIW4"/>
<dbReference type="OrthoDB" id="166803at2759"/>
<protein>
    <recommendedName>
        <fullName evidence="4">Golgi apparatus membrane protein TVP38</fullName>
    </recommendedName>
    <alternativeName>
        <fullName evidence="5">Golgi apparatus membrane protein tvp38</fullName>
    </alternativeName>
</protein>
<name>A0A164ZIW4_9AGAM</name>
<dbReference type="GO" id="GO:0000022">
    <property type="term" value="P:mitotic spindle elongation"/>
    <property type="evidence" value="ECO:0007669"/>
    <property type="project" value="TreeGrafter"/>
</dbReference>
<evidence type="ECO:0000256" key="5">
    <source>
        <dbReference type="ARBA" id="ARBA00020673"/>
    </source>
</evidence>
<dbReference type="InterPro" id="IPR032816">
    <property type="entry name" value="VTT_dom"/>
</dbReference>
<comment type="subcellular location">
    <subcellularLocation>
        <location evidence="2">Golgi apparatus membrane</location>
        <topology evidence="2">Multi-pass membrane protein</topology>
    </subcellularLocation>
</comment>
<evidence type="ECO:0000256" key="7">
    <source>
        <dbReference type="ARBA" id="ARBA00022989"/>
    </source>
</evidence>
<proteinExistence type="inferred from homology"/>
<dbReference type="Proteomes" id="UP000076722">
    <property type="component" value="Unassembled WGS sequence"/>
</dbReference>
<feature type="transmembrane region" description="Helical" evidence="10">
    <location>
        <begin position="240"/>
        <end position="261"/>
    </location>
</feature>
<dbReference type="GO" id="GO:0016192">
    <property type="term" value="P:vesicle-mediated transport"/>
    <property type="evidence" value="ECO:0007669"/>
    <property type="project" value="TreeGrafter"/>
</dbReference>
<feature type="transmembrane region" description="Helical" evidence="10">
    <location>
        <begin position="197"/>
        <end position="219"/>
    </location>
</feature>
<dbReference type="GO" id="GO:0000139">
    <property type="term" value="C:Golgi membrane"/>
    <property type="evidence" value="ECO:0007669"/>
    <property type="project" value="UniProtKB-SubCell"/>
</dbReference>
<dbReference type="STRING" id="1314777.A0A164ZIW4"/>
<evidence type="ECO:0000256" key="9">
    <source>
        <dbReference type="ARBA" id="ARBA00023136"/>
    </source>
</evidence>
<evidence type="ECO:0000256" key="1">
    <source>
        <dbReference type="ARBA" id="ARBA00002978"/>
    </source>
</evidence>
<dbReference type="PANTHER" id="PTHR47549:SF1">
    <property type="entry name" value="GOLGI APPARATUS MEMBRANE PROTEIN TVP38"/>
    <property type="match status" value="1"/>
</dbReference>
<feature type="domain" description="VTT" evidence="11">
    <location>
        <begin position="106"/>
        <end position="220"/>
    </location>
</feature>
<accession>A0A164ZIW4</accession>
<feature type="transmembrane region" description="Helical" evidence="10">
    <location>
        <begin position="85"/>
        <end position="103"/>
    </location>
</feature>
<evidence type="ECO:0000256" key="6">
    <source>
        <dbReference type="ARBA" id="ARBA00022692"/>
    </source>
</evidence>
<evidence type="ECO:0000256" key="3">
    <source>
        <dbReference type="ARBA" id="ARBA00008640"/>
    </source>
</evidence>
<comment type="similarity">
    <text evidence="3">Belongs to the TVP38/TMEM64 family.</text>
</comment>
<dbReference type="InterPro" id="IPR051076">
    <property type="entry name" value="Golgi_membrane_TVP38/TMEM64"/>
</dbReference>
<keyword evidence="13" id="KW-1185">Reference proteome</keyword>
<keyword evidence="6 10" id="KW-0812">Transmembrane</keyword>
<organism evidence="12 13">
    <name type="scientific">Sistotremastrum niveocremeum HHB9708</name>
    <dbReference type="NCBI Taxonomy" id="1314777"/>
    <lineage>
        <taxon>Eukaryota</taxon>
        <taxon>Fungi</taxon>
        <taxon>Dikarya</taxon>
        <taxon>Basidiomycota</taxon>
        <taxon>Agaricomycotina</taxon>
        <taxon>Agaricomycetes</taxon>
        <taxon>Sistotremastrales</taxon>
        <taxon>Sistotremastraceae</taxon>
        <taxon>Sertulicium</taxon>
        <taxon>Sertulicium niveocremeum</taxon>
    </lineage>
</organism>
<evidence type="ECO:0000256" key="2">
    <source>
        <dbReference type="ARBA" id="ARBA00004653"/>
    </source>
</evidence>
<evidence type="ECO:0000313" key="13">
    <source>
        <dbReference type="Proteomes" id="UP000076722"/>
    </source>
</evidence>
<sequence>MQLPDDDSESRTRLGARVAAVFKSVYRYALSLRTRFLGLPLAAKCIIALFVLINVGLISLIIYVTPAGLAQILYDTAQRIKDAPFGWLGIVGFMIVTSFPPLIGYSTTVSVCGFAYGIKGFLIAAPATVLGSAIVFLTLRYVFQSRMRKFASSNAKWKALEDVIRAKGLPLIILIRVSPLPPWVYSNALFASIETVSLWQFVIATICLLPKIFLTVFVGSRIAELADGKHREKMDPLSKVLNGVSIGVGVLLGITAGWVVYRLTQKEFRALEASTIEEEREAAEALVEAEEATPLIRRFSSDTV</sequence>
<evidence type="ECO:0000256" key="4">
    <source>
        <dbReference type="ARBA" id="ARBA00013533"/>
    </source>
</evidence>
<reference evidence="12 13" key="1">
    <citation type="journal article" date="2016" name="Mol. Biol. Evol.">
        <title>Comparative Genomics of Early-Diverging Mushroom-Forming Fungi Provides Insights into the Origins of Lignocellulose Decay Capabilities.</title>
        <authorList>
            <person name="Nagy L.G."/>
            <person name="Riley R."/>
            <person name="Tritt A."/>
            <person name="Adam C."/>
            <person name="Daum C."/>
            <person name="Floudas D."/>
            <person name="Sun H."/>
            <person name="Yadav J.S."/>
            <person name="Pangilinan J."/>
            <person name="Larsson K.H."/>
            <person name="Matsuura K."/>
            <person name="Barry K."/>
            <person name="Labutti K."/>
            <person name="Kuo R."/>
            <person name="Ohm R.A."/>
            <person name="Bhattacharya S.S."/>
            <person name="Shirouzu T."/>
            <person name="Yoshinaga Y."/>
            <person name="Martin F.M."/>
            <person name="Grigoriev I.V."/>
            <person name="Hibbett D.S."/>
        </authorList>
    </citation>
    <scope>NUCLEOTIDE SEQUENCE [LARGE SCALE GENOMIC DNA]</scope>
    <source>
        <strain evidence="12 13">HHB9708</strain>
    </source>
</reference>
<dbReference type="Pfam" id="PF09335">
    <property type="entry name" value="VTT_dom"/>
    <property type="match status" value="1"/>
</dbReference>
<comment type="function">
    <text evidence="1">Golgi membrane protein involved in vesicular trafficking and spindle migration.</text>
</comment>
<dbReference type="PANTHER" id="PTHR47549">
    <property type="entry name" value="GOLGI APPARATUS MEMBRANE PROTEIN TVP38-RELATED"/>
    <property type="match status" value="1"/>
</dbReference>
<dbReference type="EMBL" id="KV419396">
    <property type="protein sequence ID" value="KZS97758.1"/>
    <property type="molecule type" value="Genomic_DNA"/>
</dbReference>
<evidence type="ECO:0000313" key="12">
    <source>
        <dbReference type="EMBL" id="KZS97758.1"/>
    </source>
</evidence>
<evidence type="ECO:0000256" key="10">
    <source>
        <dbReference type="SAM" id="Phobius"/>
    </source>
</evidence>
<feature type="transmembrane region" description="Helical" evidence="10">
    <location>
        <begin position="164"/>
        <end position="185"/>
    </location>
</feature>